<organism evidence="1 2">
    <name type="scientific">Dyadobacter endophyticus</name>
    <dbReference type="NCBI Taxonomy" id="1749036"/>
    <lineage>
        <taxon>Bacteria</taxon>
        <taxon>Pseudomonadati</taxon>
        <taxon>Bacteroidota</taxon>
        <taxon>Cytophagia</taxon>
        <taxon>Cytophagales</taxon>
        <taxon>Spirosomataceae</taxon>
        <taxon>Dyadobacter</taxon>
    </lineage>
</organism>
<dbReference type="Proteomes" id="UP000600214">
    <property type="component" value="Unassembled WGS sequence"/>
</dbReference>
<keyword evidence="2" id="KW-1185">Reference proteome</keyword>
<dbReference type="RefSeq" id="WP_188932779.1">
    <property type="nucleotide sequence ID" value="NZ_BMIA01000002.1"/>
</dbReference>
<protein>
    <recommendedName>
        <fullName evidence="3">Metallo-beta-lactamase superfamily protein</fullName>
    </recommendedName>
</protein>
<sequence>MISGPPKYFTYNWYQADKSVNALADLSPEIVATGHGKLMEGREMRQQTWPSILLIALCRATAGM</sequence>
<proteinExistence type="predicted"/>
<accession>A0ABQ1YRP0</accession>
<evidence type="ECO:0000313" key="1">
    <source>
        <dbReference type="EMBL" id="GGH35055.1"/>
    </source>
</evidence>
<evidence type="ECO:0000313" key="2">
    <source>
        <dbReference type="Proteomes" id="UP000600214"/>
    </source>
</evidence>
<comment type="caution">
    <text evidence="1">The sequence shown here is derived from an EMBL/GenBank/DDBJ whole genome shotgun (WGS) entry which is preliminary data.</text>
</comment>
<evidence type="ECO:0008006" key="3">
    <source>
        <dbReference type="Google" id="ProtNLM"/>
    </source>
</evidence>
<name>A0ABQ1YRP0_9BACT</name>
<reference evidence="2" key="1">
    <citation type="journal article" date="2019" name="Int. J. Syst. Evol. Microbiol.">
        <title>The Global Catalogue of Microorganisms (GCM) 10K type strain sequencing project: providing services to taxonomists for standard genome sequencing and annotation.</title>
        <authorList>
            <consortium name="The Broad Institute Genomics Platform"/>
            <consortium name="The Broad Institute Genome Sequencing Center for Infectious Disease"/>
            <person name="Wu L."/>
            <person name="Ma J."/>
        </authorList>
    </citation>
    <scope>NUCLEOTIDE SEQUENCE [LARGE SCALE GENOMIC DNA]</scope>
    <source>
        <strain evidence="2">CGMCC 1.15288</strain>
    </source>
</reference>
<dbReference type="EMBL" id="BMIA01000002">
    <property type="protein sequence ID" value="GGH35055.1"/>
    <property type="molecule type" value="Genomic_DNA"/>
</dbReference>
<gene>
    <name evidence="1" type="ORF">GCM10007423_26410</name>
</gene>